<proteinExistence type="predicted"/>
<name>A0AAD5GH03_AMBAR</name>
<comment type="caution">
    <text evidence="2">The sequence shown here is derived from an EMBL/GenBank/DDBJ whole genome shotgun (WGS) entry which is preliminary data.</text>
</comment>
<keyword evidence="1" id="KW-0472">Membrane</keyword>
<keyword evidence="1" id="KW-1133">Transmembrane helix</keyword>
<protein>
    <submittedName>
        <fullName evidence="2">Uncharacterized protein</fullName>
    </submittedName>
</protein>
<sequence length="51" mass="6370">MRKFYSNFSLVDGCVCCHLFICIMNPIYLYRFSLFTLSYYHRKQNCHSWRY</sequence>
<gene>
    <name evidence="2" type="ORF">M8C21_032918</name>
</gene>
<evidence type="ECO:0000313" key="2">
    <source>
        <dbReference type="EMBL" id="KAI7742300.1"/>
    </source>
</evidence>
<keyword evidence="3" id="KW-1185">Reference proteome</keyword>
<dbReference type="AlphaFoldDB" id="A0AAD5GH03"/>
<dbReference type="EMBL" id="JAMZMK010008022">
    <property type="protein sequence ID" value="KAI7742300.1"/>
    <property type="molecule type" value="Genomic_DNA"/>
</dbReference>
<evidence type="ECO:0000313" key="3">
    <source>
        <dbReference type="Proteomes" id="UP001206925"/>
    </source>
</evidence>
<dbReference type="Proteomes" id="UP001206925">
    <property type="component" value="Unassembled WGS sequence"/>
</dbReference>
<evidence type="ECO:0000256" key="1">
    <source>
        <dbReference type="SAM" id="Phobius"/>
    </source>
</evidence>
<accession>A0AAD5GH03</accession>
<reference evidence="2" key="1">
    <citation type="submission" date="2022-06" db="EMBL/GenBank/DDBJ databases">
        <title>Uncovering the hologenomic basis of an extraordinary plant invasion.</title>
        <authorList>
            <person name="Bieker V.C."/>
            <person name="Martin M.D."/>
            <person name="Gilbert T."/>
            <person name="Hodgins K."/>
            <person name="Battlay P."/>
            <person name="Petersen B."/>
            <person name="Wilson J."/>
        </authorList>
    </citation>
    <scope>NUCLEOTIDE SEQUENCE</scope>
    <source>
        <strain evidence="2">AA19_3_7</strain>
        <tissue evidence="2">Leaf</tissue>
    </source>
</reference>
<keyword evidence="1" id="KW-0812">Transmembrane</keyword>
<organism evidence="2 3">
    <name type="scientific">Ambrosia artemisiifolia</name>
    <name type="common">Common ragweed</name>
    <dbReference type="NCBI Taxonomy" id="4212"/>
    <lineage>
        <taxon>Eukaryota</taxon>
        <taxon>Viridiplantae</taxon>
        <taxon>Streptophyta</taxon>
        <taxon>Embryophyta</taxon>
        <taxon>Tracheophyta</taxon>
        <taxon>Spermatophyta</taxon>
        <taxon>Magnoliopsida</taxon>
        <taxon>eudicotyledons</taxon>
        <taxon>Gunneridae</taxon>
        <taxon>Pentapetalae</taxon>
        <taxon>asterids</taxon>
        <taxon>campanulids</taxon>
        <taxon>Asterales</taxon>
        <taxon>Asteraceae</taxon>
        <taxon>Asteroideae</taxon>
        <taxon>Heliantheae alliance</taxon>
        <taxon>Heliantheae</taxon>
        <taxon>Ambrosia</taxon>
    </lineage>
</organism>
<feature type="transmembrane region" description="Helical" evidence="1">
    <location>
        <begin position="7"/>
        <end position="30"/>
    </location>
</feature>